<dbReference type="Pfam" id="PF00069">
    <property type="entry name" value="Pkinase"/>
    <property type="match status" value="1"/>
</dbReference>
<keyword evidence="27" id="KW-1185">Reference proteome</keyword>
<evidence type="ECO:0000256" key="1">
    <source>
        <dbReference type="ARBA" id="ARBA00001946"/>
    </source>
</evidence>
<dbReference type="SUPFAM" id="SSF57889">
    <property type="entry name" value="Cysteine-rich domain"/>
    <property type="match status" value="2"/>
</dbReference>
<dbReference type="PROSITE" id="PS00107">
    <property type="entry name" value="PROTEIN_KINASE_ATP"/>
    <property type="match status" value="1"/>
</dbReference>
<dbReference type="SMART" id="SM00109">
    <property type="entry name" value="C1"/>
    <property type="match status" value="2"/>
</dbReference>
<dbReference type="InterPro" id="IPR020454">
    <property type="entry name" value="DAG/PE-bd"/>
</dbReference>
<name>A0A8C1FNL5_CYPCA</name>
<feature type="binding site" evidence="21">
    <location>
        <begin position="529"/>
        <end position="537"/>
    </location>
    <ligand>
        <name>ATP</name>
        <dbReference type="ChEBI" id="CHEBI:30616"/>
    </ligand>
</feature>
<evidence type="ECO:0000256" key="21">
    <source>
        <dbReference type="PIRSR" id="PIRSR000552-2"/>
    </source>
</evidence>
<keyword evidence="17" id="KW-0472">Membrane</keyword>
<dbReference type="GO" id="GO:0008270">
    <property type="term" value="F:zinc ion binding"/>
    <property type="evidence" value="ECO:0007669"/>
    <property type="project" value="UniProtKB-KW"/>
</dbReference>
<dbReference type="PROSITE" id="PS00479">
    <property type="entry name" value="ZF_DAG_PE_1"/>
    <property type="match status" value="1"/>
</dbReference>
<dbReference type="Gene3D" id="2.30.29.30">
    <property type="entry name" value="Pleckstrin-homology domain (PH domain)/Phosphotyrosine-binding domain (PTB)"/>
    <property type="match status" value="1"/>
</dbReference>
<evidence type="ECO:0000256" key="16">
    <source>
        <dbReference type="ARBA" id="ARBA00022842"/>
    </source>
</evidence>
<keyword evidence="6 19" id="KW-0723">Serine/threonine-protein kinase</keyword>
<feature type="domain" description="Protein kinase" evidence="24">
    <location>
        <begin position="523"/>
        <end position="779"/>
    </location>
</feature>
<evidence type="ECO:0000256" key="20">
    <source>
        <dbReference type="PIRSR" id="PIRSR000552-1"/>
    </source>
</evidence>
<dbReference type="Gene3D" id="3.30.200.20">
    <property type="entry name" value="Phosphorylase Kinase, domain 1"/>
    <property type="match status" value="1"/>
</dbReference>
<feature type="region of interest" description="Disordered" evidence="23">
    <location>
        <begin position="820"/>
        <end position="854"/>
    </location>
</feature>
<dbReference type="AlphaFoldDB" id="A0A8C1FNL5"/>
<reference evidence="26" key="1">
    <citation type="submission" date="2025-08" db="UniProtKB">
        <authorList>
            <consortium name="Ensembl"/>
        </authorList>
    </citation>
    <scope>IDENTIFICATION</scope>
</reference>
<dbReference type="Pfam" id="PF00169">
    <property type="entry name" value="PH"/>
    <property type="match status" value="1"/>
</dbReference>
<dbReference type="InterPro" id="IPR001849">
    <property type="entry name" value="PH_domain"/>
</dbReference>
<comment type="similarity">
    <text evidence="4">Belongs to the protein kinase superfamily. CAMK Ser/Thr protein kinase family. PKD subfamily.</text>
</comment>
<comment type="activity regulation">
    <text evidence="19">Activated by DAG and phorbol esters.</text>
</comment>
<comment type="subcellular location">
    <subcellularLocation>
        <location evidence="3 19">Cytoplasm</location>
    </subcellularLocation>
    <subcellularLocation>
        <location evidence="2">Membrane</location>
    </subcellularLocation>
</comment>
<dbReference type="FunFam" id="3.30.200.20:FF:000137">
    <property type="entry name" value="Serine/threonine-protein kinase"/>
    <property type="match status" value="1"/>
</dbReference>
<dbReference type="InterPro" id="IPR000719">
    <property type="entry name" value="Prot_kinase_dom"/>
</dbReference>
<dbReference type="PANTHER" id="PTHR22968:SF12">
    <property type="entry name" value="SERINE_THREONINE-PROTEIN KINASE D2"/>
    <property type="match status" value="1"/>
</dbReference>
<keyword evidence="13 19" id="KW-0418">Kinase</keyword>
<comment type="catalytic activity">
    <reaction evidence="18 19">
        <text>L-threonyl-[protein] + ATP = O-phospho-L-threonyl-[protein] + ADP + H(+)</text>
        <dbReference type="Rhea" id="RHEA:46608"/>
        <dbReference type="Rhea" id="RHEA-COMP:11060"/>
        <dbReference type="Rhea" id="RHEA-COMP:11605"/>
        <dbReference type="ChEBI" id="CHEBI:15378"/>
        <dbReference type="ChEBI" id="CHEBI:30013"/>
        <dbReference type="ChEBI" id="CHEBI:30616"/>
        <dbReference type="ChEBI" id="CHEBI:61977"/>
        <dbReference type="ChEBI" id="CHEBI:456216"/>
        <dbReference type="EC" id="2.7.11.13"/>
    </reaction>
</comment>
<organism evidence="26 27">
    <name type="scientific">Cyprinus carpio carpio</name>
    <dbReference type="NCBI Taxonomy" id="630221"/>
    <lineage>
        <taxon>Eukaryota</taxon>
        <taxon>Metazoa</taxon>
        <taxon>Chordata</taxon>
        <taxon>Craniata</taxon>
        <taxon>Vertebrata</taxon>
        <taxon>Euteleostomi</taxon>
        <taxon>Actinopterygii</taxon>
        <taxon>Neopterygii</taxon>
        <taxon>Teleostei</taxon>
        <taxon>Ostariophysi</taxon>
        <taxon>Cypriniformes</taxon>
        <taxon>Cyprinidae</taxon>
        <taxon>Cyprininae</taxon>
        <taxon>Cyprinus</taxon>
    </lineage>
</organism>
<dbReference type="SMART" id="SM00220">
    <property type="entry name" value="S_TKc"/>
    <property type="match status" value="1"/>
</dbReference>
<evidence type="ECO:0000256" key="8">
    <source>
        <dbReference type="ARBA" id="ARBA00022679"/>
    </source>
</evidence>
<dbReference type="GO" id="GO:0016020">
    <property type="term" value="C:membrane"/>
    <property type="evidence" value="ECO:0007669"/>
    <property type="project" value="UniProtKB-SubCell"/>
</dbReference>
<evidence type="ECO:0000256" key="17">
    <source>
        <dbReference type="ARBA" id="ARBA00023136"/>
    </source>
</evidence>
<dbReference type="Gene3D" id="1.10.510.10">
    <property type="entry name" value="Transferase(Phosphotransferase) domain 1"/>
    <property type="match status" value="1"/>
</dbReference>
<reference evidence="26" key="2">
    <citation type="submission" date="2025-09" db="UniProtKB">
        <authorList>
            <consortium name="Ensembl"/>
        </authorList>
    </citation>
    <scope>IDENTIFICATION</scope>
</reference>
<evidence type="ECO:0000256" key="11">
    <source>
        <dbReference type="ARBA" id="ARBA00022741"/>
    </source>
</evidence>
<evidence type="ECO:0000256" key="23">
    <source>
        <dbReference type="SAM" id="MobiDB-lite"/>
    </source>
</evidence>
<dbReference type="InterPro" id="IPR011993">
    <property type="entry name" value="PH-like_dom_sf"/>
</dbReference>
<evidence type="ECO:0000259" key="24">
    <source>
        <dbReference type="PROSITE" id="PS50011"/>
    </source>
</evidence>
<evidence type="ECO:0000256" key="2">
    <source>
        <dbReference type="ARBA" id="ARBA00004370"/>
    </source>
</evidence>
<comment type="cofactor">
    <cofactor evidence="1 19">
        <name>Mg(2+)</name>
        <dbReference type="ChEBI" id="CHEBI:18420"/>
    </cofactor>
</comment>
<dbReference type="InterPro" id="IPR002219">
    <property type="entry name" value="PKC_DAG/PE"/>
</dbReference>
<evidence type="ECO:0000259" key="25">
    <source>
        <dbReference type="PROSITE" id="PS50081"/>
    </source>
</evidence>
<dbReference type="InterPro" id="IPR015727">
    <property type="entry name" value="Protein_Kinase_C_mu-related"/>
</dbReference>
<dbReference type="PROSITE" id="PS50011">
    <property type="entry name" value="PROTEIN_KINASE_DOM"/>
    <property type="match status" value="1"/>
</dbReference>
<dbReference type="Pfam" id="PF00130">
    <property type="entry name" value="C1_1"/>
    <property type="match status" value="2"/>
</dbReference>
<sequence>MGVAPGPGGASGITSGPPAPAGVSFMIQIGLTRESVLLPQTADLAYIKQISCSIVDQKFPECGFYGIYDKIILFKHDTSSSNILQLVKAVSDIQEGDLVEVVLSAAATSEDFQIRPHALNVHSYRAPAFCDHCGEMLFGLVRQGLKCDGCGLNYHKRCAFSIPNNCSGARKRRLSTTSLTSSQSLRLSTAESLSSLNSSVTSEEASLIRSHTQMPRTPSEARRFYTGRPVHLDKILMTKVKVPHTFAVHSYTRPTVCQYCKRLLRGLFRQGLQCKDILSPSTDMEVPMDYSNEYSDTDKSSLMDDSDEACSIPGSFSPDSNQHGATGDQSANIPLMRVVQSIRQTTRRSSTAIKEGWMVHYSNKDTLRKKHYWRLDCKCIILFQNDTTNKYYKEIPLSEILEVRPAGDFSLVPAGTSPHCFEIMTGTMIYFVGEDPNTTPSPSSSVSGLPISISPSSVAPNSGVGREFAKGWETAIRQALMPVIFQDNPPAEGHTPHRQASVNISVSNSQIQENVDIGMVYQIFADEVLGSGQFGVVYGGKHRKSGRDVAVKVIDKLRFPTKQESQLRNEVAILQSLRHLGIVNLECMFETPEKVFVVMEKLHGDMLEMILSSEKGRLPERLTKFLITQILAALRHLHFKNIVHCDLKPENVLLASADPFPQVKLCDFGFARIIGEKSFRRSVVGTPAYLAPEVLLNQGYNRSLDMWSVGVIMYVSLSGTFPFNEDEDINDQIHNAAFMYPPNPWKQISPEAIDLINNLLQVKMRKRYSVDKSLSHTYLQDYQAWLDLRELESKLGERYITHESDDSRWQQYARDHTLPYPAHLVPPPPASDDDELEGAEDADMQGLTERVSIL</sequence>
<dbReference type="CDD" id="cd01239">
    <property type="entry name" value="PH_PKD"/>
    <property type="match status" value="1"/>
</dbReference>
<dbReference type="SMART" id="SM00233">
    <property type="entry name" value="PH"/>
    <property type="match status" value="1"/>
</dbReference>
<feature type="active site" description="Proton acceptor" evidence="20">
    <location>
        <position position="646"/>
    </location>
</feature>
<dbReference type="EC" id="2.7.11.13" evidence="19"/>
<dbReference type="Ensembl" id="ENSCCRT00000100762.2">
    <property type="protein sequence ID" value="ENSCCRP00000092801.2"/>
    <property type="gene ID" value="ENSCCRG00000048550.2"/>
</dbReference>
<dbReference type="Gene3D" id="3.30.60.20">
    <property type="match status" value="2"/>
</dbReference>
<protein>
    <recommendedName>
        <fullName evidence="19">Serine/threonine-protein kinase</fullName>
        <ecNumber evidence="19">2.7.11.13</ecNumber>
    </recommendedName>
</protein>
<dbReference type="PROSITE" id="PS50081">
    <property type="entry name" value="ZF_DAG_PE_2"/>
    <property type="match status" value="2"/>
</dbReference>
<evidence type="ECO:0000256" key="9">
    <source>
        <dbReference type="ARBA" id="ARBA00022723"/>
    </source>
</evidence>
<dbReference type="PRINTS" id="PR00008">
    <property type="entry name" value="DAGPEDOMAIN"/>
</dbReference>
<dbReference type="GO" id="GO:0004697">
    <property type="term" value="F:diacylglycerol-dependent serine/threonine kinase activity"/>
    <property type="evidence" value="ECO:0007669"/>
    <property type="project" value="UniProtKB-EC"/>
</dbReference>
<dbReference type="InterPro" id="IPR046349">
    <property type="entry name" value="C1-like_sf"/>
</dbReference>
<dbReference type="FunFam" id="3.30.60.20:FF:000019">
    <property type="entry name" value="Serine/threonine-protein kinase"/>
    <property type="match status" value="1"/>
</dbReference>
<dbReference type="InterPro" id="IPR011009">
    <property type="entry name" value="Kinase-like_dom_sf"/>
</dbReference>
<feature type="domain" description="Phorbol-ester/DAG-type" evidence="25">
    <location>
        <begin position="116"/>
        <end position="166"/>
    </location>
</feature>
<feature type="binding site" evidence="21 22">
    <location>
        <position position="552"/>
    </location>
    <ligand>
        <name>ATP</name>
        <dbReference type="ChEBI" id="CHEBI:30616"/>
    </ligand>
</feature>
<evidence type="ECO:0000256" key="4">
    <source>
        <dbReference type="ARBA" id="ARBA00008582"/>
    </source>
</evidence>
<dbReference type="FunFam" id="2.30.29.30:FF:000056">
    <property type="entry name" value="Serine/threonine-protein kinase"/>
    <property type="match status" value="1"/>
</dbReference>
<evidence type="ECO:0000256" key="12">
    <source>
        <dbReference type="ARBA" id="ARBA00022771"/>
    </source>
</evidence>
<keyword evidence="10" id="KW-0677">Repeat</keyword>
<dbReference type="CDD" id="cd14082">
    <property type="entry name" value="STKc_PKD"/>
    <property type="match status" value="1"/>
</dbReference>
<keyword evidence="11 19" id="KW-0547">Nucleotide-binding</keyword>
<dbReference type="PROSITE" id="PS00108">
    <property type="entry name" value="PROTEIN_KINASE_ST"/>
    <property type="match status" value="1"/>
</dbReference>
<evidence type="ECO:0000256" key="10">
    <source>
        <dbReference type="ARBA" id="ARBA00022737"/>
    </source>
</evidence>
<dbReference type="SUPFAM" id="SSF50729">
    <property type="entry name" value="PH domain-like"/>
    <property type="match status" value="1"/>
</dbReference>
<dbReference type="PIRSF" id="PIRSF000552">
    <property type="entry name" value="PKC_mu_nu_D2"/>
    <property type="match status" value="1"/>
</dbReference>
<evidence type="ECO:0000256" key="19">
    <source>
        <dbReference type="PIRNR" id="PIRNR000552"/>
    </source>
</evidence>
<keyword evidence="14" id="KW-0862">Zinc</keyword>
<dbReference type="SUPFAM" id="SSF56112">
    <property type="entry name" value="Protein kinase-like (PK-like)"/>
    <property type="match status" value="1"/>
</dbReference>
<keyword evidence="7" id="KW-0597">Phosphoprotein</keyword>
<feature type="compositionally biased region" description="Acidic residues" evidence="23">
    <location>
        <begin position="831"/>
        <end position="843"/>
    </location>
</feature>
<dbReference type="PANTHER" id="PTHR22968">
    <property type="entry name" value="PROTEIN KINASE C, MU"/>
    <property type="match status" value="1"/>
</dbReference>
<evidence type="ECO:0000256" key="6">
    <source>
        <dbReference type="ARBA" id="ARBA00022527"/>
    </source>
</evidence>
<dbReference type="GO" id="GO:0035556">
    <property type="term" value="P:intracellular signal transduction"/>
    <property type="evidence" value="ECO:0007669"/>
    <property type="project" value="TreeGrafter"/>
</dbReference>
<dbReference type="FunFam" id="1.10.510.10:FF:000151">
    <property type="entry name" value="Serine/threonine-protein kinase"/>
    <property type="match status" value="1"/>
</dbReference>
<dbReference type="InterPro" id="IPR057764">
    <property type="entry name" value="Ubiquitin_PRKD1-3_N"/>
</dbReference>
<dbReference type="GO" id="GO:0005829">
    <property type="term" value="C:cytosol"/>
    <property type="evidence" value="ECO:0007669"/>
    <property type="project" value="TreeGrafter"/>
</dbReference>
<keyword evidence="15 19" id="KW-0067">ATP-binding</keyword>
<evidence type="ECO:0000256" key="15">
    <source>
        <dbReference type="ARBA" id="ARBA00022840"/>
    </source>
</evidence>
<dbReference type="Pfam" id="PF25525">
    <property type="entry name" value="Ubiquitin_PRKD1_N"/>
    <property type="match status" value="1"/>
</dbReference>
<evidence type="ECO:0000256" key="14">
    <source>
        <dbReference type="ARBA" id="ARBA00022833"/>
    </source>
</evidence>
<accession>A0A8C1FNL5</accession>
<dbReference type="GO" id="GO:0005524">
    <property type="term" value="F:ATP binding"/>
    <property type="evidence" value="ECO:0007669"/>
    <property type="project" value="UniProtKB-UniRule"/>
</dbReference>
<keyword evidence="16 19" id="KW-0460">Magnesium</keyword>
<dbReference type="InterPro" id="IPR017441">
    <property type="entry name" value="Protein_kinase_ATP_BS"/>
</dbReference>
<evidence type="ECO:0000313" key="27">
    <source>
        <dbReference type="Proteomes" id="UP001108240"/>
    </source>
</evidence>
<keyword evidence="12" id="KW-0863">Zinc-finger</keyword>
<keyword evidence="5 19" id="KW-0963">Cytoplasm</keyword>
<evidence type="ECO:0000256" key="22">
    <source>
        <dbReference type="PROSITE-ProRule" id="PRU10141"/>
    </source>
</evidence>
<keyword evidence="9 19" id="KW-0479">Metal-binding</keyword>
<evidence type="ECO:0000256" key="5">
    <source>
        <dbReference type="ARBA" id="ARBA00022490"/>
    </source>
</evidence>
<evidence type="ECO:0000256" key="13">
    <source>
        <dbReference type="ARBA" id="ARBA00022777"/>
    </source>
</evidence>
<keyword evidence="8 19" id="KW-0808">Transferase</keyword>
<dbReference type="GO" id="GO:0007200">
    <property type="term" value="P:phospholipase C-activating G protein-coupled receptor signaling pathway"/>
    <property type="evidence" value="ECO:0007669"/>
    <property type="project" value="TreeGrafter"/>
</dbReference>
<proteinExistence type="inferred from homology"/>
<evidence type="ECO:0000256" key="7">
    <source>
        <dbReference type="ARBA" id="ARBA00022553"/>
    </source>
</evidence>
<dbReference type="InterPro" id="IPR008271">
    <property type="entry name" value="Ser/Thr_kinase_AS"/>
</dbReference>
<evidence type="ECO:0000256" key="18">
    <source>
        <dbReference type="ARBA" id="ARBA00047272"/>
    </source>
</evidence>
<evidence type="ECO:0000313" key="26">
    <source>
        <dbReference type="Ensembl" id="ENSCCRP00000092801.2"/>
    </source>
</evidence>
<evidence type="ECO:0000256" key="3">
    <source>
        <dbReference type="ARBA" id="ARBA00004496"/>
    </source>
</evidence>
<feature type="domain" description="Phorbol-ester/DAG-type" evidence="25">
    <location>
        <begin position="243"/>
        <end position="274"/>
    </location>
</feature>
<dbReference type="GeneTree" id="ENSGT00950000183024"/>
<dbReference type="Proteomes" id="UP001108240">
    <property type="component" value="Unplaced"/>
</dbReference>